<sequence length="400" mass="46283">MGKLNWQEILHEKELWEKEWDYITQVLIDKRTDLIYDYPMRDEKQCPMPEEADRSWPNPCGYGTGTEDAMIYGGTLLDACLCRYELEQDKESEETAHRLVSGMLRCAFSAHTEGFLPRSVMPADGKCHYIDSSRDQYTMFLFGVYRYLHSSLCRSDEREALARALTGFAKRAEKNVVKQNGYDLLRDDGGPSLNCVMWGESQGNHEYCRLPAIYIAAWDASKDNHWLSLYRELREEAYQKSLPMTEYWHLYTLQQMQAALYVCREADPDFGWKEKYDDLMDAVSDYALGQTGKYKDFLDGLEGIEWRSDDFRTHPMVEHRHPVWEGLPAFYPSSKNAENRFLIQDLANIIIVSALSHGSTPSPEALRLFAEAFLKITSGREQGAMPVHFLAAYYRLILAQ</sequence>
<comment type="caution">
    <text evidence="1">The sequence shown here is derived from an EMBL/GenBank/DDBJ whole genome shotgun (WGS) entry which is preliminary data.</text>
</comment>
<protein>
    <submittedName>
        <fullName evidence="1">Uncharacterized protein</fullName>
    </submittedName>
</protein>
<reference evidence="1" key="1">
    <citation type="journal article" date="2021" name="PeerJ">
        <title>Extensive microbial diversity within the chicken gut microbiome revealed by metagenomics and culture.</title>
        <authorList>
            <person name="Gilroy R."/>
            <person name="Ravi A."/>
            <person name="Getino M."/>
            <person name="Pursley I."/>
            <person name="Horton D.L."/>
            <person name="Alikhan N.F."/>
            <person name="Baker D."/>
            <person name="Gharbi K."/>
            <person name="Hall N."/>
            <person name="Watson M."/>
            <person name="Adriaenssens E.M."/>
            <person name="Foster-Nyarko E."/>
            <person name="Jarju S."/>
            <person name="Secka A."/>
            <person name="Antonio M."/>
            <person name="Oren A."/>
            <person name="Chaudhuri R.R."/>
            <person name="La Ragione R."/>
            <person name="Hildebrand F."/>
            <person name="Pallen M.J."/>
        </authorList>
    </citation>
    <scope>NUCLEOTIDE SEQUENCE</scope>
    <source>
        <strain evidence="1">CHK179-7159</strain>
    </source>
</reference>
<evidence type="ECO:0000313" key="2">
    <source>
        <dbReference type="Proteomes" id="UP000886858"/>
    </source>
</evidence>
<proteinExistence type="predicted"/>
<evidence type="ECO:0000313" key="1">
    <source>
        <dbReference type="EMBL" id="HJA93581.1"/>
    </source>
</evidence>
<name>A0A9D2I6E2_9FIRM</name>
<reference evidence="1" key="2">
    <citation type="submission" date="2021-04" db="EMBL/GenBank/DDBJ databases">
        <authorList>
            <person name="Gilroy R."/>
        </authorList>
    </citation>
    <scope>NUCLEOTIDE SEQUENCE</scope>
    <source>
        <strain evidence="1">CHK179-7159</strain>
    </source>
</reference>
<accession>A0A9D2I6E2</accession>
<organism evidence="1 2">
    <name type="scientific">Candidatus Eisenbergiella merdipullorum</name>
    <dbReference type="NCBI Taxonomy" id="2838553"/>
    <lineage>
        <taxon>Bacteria</taxon>
        <taxon>Bacillati</taxon>
        <taxon>Bacillota</taxon>
        <taxon>Clostridia</taxon>
        <taxon>Lachnospirales</taxon>
        <taxon>Lachnospiraceae</taxon>
        <taxon>Eisenbergiella</taxon>
    </lineage>
</organism>
<dbReference type="Proteomes" id="UP000886858">
    <property type="component" value="Unassembled WGS sequence"/>
</dbReference>
<gene>
    <name evidence="1" type="ORF">H9717_10800</name>
</gene>
<dbReference type="EMBL" id="DWYY01000118">
    <property type="protein sequence ID" value="HJA93581.1"/>
    <property type="molecule type" value="Genomic_DNA"/>
</dbReference>
<dbReference type="AlphaFoldDB" id="A0A9D2I6E2"/>